<accession>A0ABN8NGX3</accession>
<dbReference type="PANTHER" id="PTHR34615:SF1">
    <property type="entry name" value="PX DOMAIN-CONTAINING PROTEIN"/>
    <property type="match status" value="1"/>
</dbReference>
<name>A0ABN8NGX3_9CNID</name>
<evidence type="ECO:0000259" key="3">
    <source>
        <dbReference type="Pfam" id="PF13359"/>
    </source>
</evidence>
<comment type="cofactor">
    <cofactor evidence="1">
        <name>a divalent metal cation</name>
        <dbReference type="ChEBI" id="CHEBI:60240"/>
    </cofactor>
</comment>
<protein>
    <recommendedName>
        <fullName evidence="3">DDE Tnp4 domain-containing protein</fullName>
    </recommendedName>
</protein>
<keyword evidence="5" id="KW-1185">Reference proteome</keyword>
<evidence type="ECO:0000313" key="5">
    <source>
        <dbReference type="Proteomes" id="UP001159405"/>
    </source>
</evidence>
<evidence type="ECO:0000256" key="1">
    <source>
        <dbReference type="ARBA" id="ARBA00001968"/>
    </source>
</evidence>
<dbReference type="Pfam" id="PF13359">
    <property type="entry name" value="DDE_Tnp_4"/>
    <property type="match status" value="1"/>
</dbReference>
<gene>
    <name evidence="4" type="ORF">PLOB_00017929</name>
</gene>
<dbReference type="PANTHER" id="PTHR34615">
    <property type="entry name" value="PX DOMAIN-CONTAINING PROTEIN"/>
    <property type="match status" value="1"/>
</dbReference>
<sequence>MVSWKELREPIVLYYDMKVLNDAEFLLLYDLYSPQNLDLPCDLYPHFDLQNLTEDECVAEFRLRKTGIPRLSQALRIPDVIICHQGTICEGTEGLCMLLKRLCYPCRYSDMVHLFARPVPVLCMITNQVLDYIYQAHSHRILQWNHQQLSQANLERFAEVVHRKGAPLNNCFAFVDGTVHPICRPGTVNQRLLYNGHKRVHGIKLQSVVTPDGMIANMYGPVEGRKHDAGMLAESHLLDDLRQYSFSLAGQLLCIYGDPAYPIRVHLQCPFRNGVLTPQMEAYNTSMSSVRTSVEWLFGDIINYFKFLDFKKDLKLGLSSVGKMYIVSAILRNGLTCLYGNTTSDFFPV</sequence>
<dbReference type="EMBL" id="CALNXK010000021">
    <property type="protein sequence ID" value="CAH3108957.1"/>
    <property type="molecule type" value="Genomic_DNA"/>
</dbReference>
<reference evidence="4 5" key="1">
    <citation type="submission" date="2022-05" db="EMBL/GenBank/DDBJ databases">
        <authorList>
            <consortium name="Genoscope - CEA"/>
            <person name="William W."/>
        </authorList>
    </citation>
    <scope>NUCLEOTIDE SEQUENCE [LARGE SCALE GENOMIC DNA]</scope>
</reference>
<organism evidence="4 5">
    <name type="scientific">Porites lobata</name>
    <dbReference type="NCBI Taxonomy" id="104759"/>
    <lineage>
        <taxon>Eukaryota</taxon>
        <taxon>Metazoa</taxon>
        <taxon>Cnidaria</taxon>
        <taxon>Anthozoa</taxon>
        <taxon>Hexacorallia</taxon>
        <taxon>Scleractinia</taxon>
        <taxon>Fungiina</taxon>
        <taxon>Poritidae</taxon>
        <taxon>Porites</taxon>
    </lineage>
</organism>
<feature type="domain" description="DDE Tnp4" evidence="3">
    <location>
        <begin position="175"/>
        <end position="333"/>
    </location>
</feature>
<keyword evidence="2" id="KW-0479">Metal-binding</keyword>
<evidence type="ECO:0000313" key="4">
    <source>
        <dbReference type="EMBL" id="CAH3108957.1"/>
    </source>
</evidence>
<evidence type="ECO:0000256" key="2">
    <source>
        <dbReference type="ARBA" id="ARBA00022723"/>
    </source>
</evidence>
<dbReference type="InterPro" id="IPR027806">
    <property type="entry name" value="HARBI1_dom"/>
</dbReference>
<comment type="caution">
    <text evidence="4">The sequence shown here is derived from an EMBL/GenBank/DDBJ whole genome shotgun (WGS) entry which is preliminary data.</text>
</comment>
<proteinExistence type="predicted"/>
<dbReference type="Proteomes" id="UP001159405">
    <property type="component" value="Unassembled WGS sequence"/>
</dbReference>